<keyword evidence="4" id="KW-1185">Reference proteome</keyword>
<keyword evidence="1" id="KW-0472">Membrane</keyword>
<keyword evidence="1" id="KW-0812">Transmembrane</keyword>
<sequence>MLARRSISRALRAPKLRQSHYGLRHQHDSTAPRKSARRPGVFSFVIFGGVAYGAGYYLNKKPDDKIDAVDHTQTAAAQRGPAHTLDSATALIRAAEESRTFGNPRTTGGHFHSTHLASNSPIEDRSDVLDAMDAGWQLWGVYDGHAGWATADLLQHNLPASVVEALKNVPGEAPPESLDETVKRVFTDFDAAILDPAAAVIQDGTPDQRAASVGTLAPALAGSCALLAIFSPVEQSLRVACVGDSRAVLGRAGSGTDALTTIHLSEDQTGFNASERARIEAAHPGESPIDPKEGRILGIAVSRAFGDSRFKWTSALQTAAKERYWGFKARPAADTPPYLTAEPVITSTKVERGDFLILASDGLWDNMRSEDAVKCVAQWREAKRTGKLRQNWQQRAETGSEEKEFVGEWKATSEHFVFEDDNAATCLVKNALGGRRRGLFTGVMSLPSSLSRDARDDITVQVIFFDDEAGSK</sequence>
<dbReference type="InterPro" id="IPR015655">
    <property type="entry name" value="PP2C"/>
</dbReference>
<dbReference type="OrthoDB" id="420076at2759"/>
<feature type="transmembrane region" description="Helical" evidence="1">
    <location>
        <begin position="41"/>
        <end position="58"/>
    </location>
</feature>
<dbReference type="SUPFAM" id="SSF81606">
    <property type="entry name" value="PP2C-like"/>
    <property type="match status" value="1"/>
</dbReference>
<reference evidence="3 4" key="1">
    <citation type="submission" date="2019-06" db="EMBL/GenBank/DDBJ databases">
        <title>A chromosomal-level reference genome of Carpinus fangiana (Coryloideae, Betulaceae).</title>
        <authorList>
            <person name="Yang X."/>
            <person name="Wang Z."/>
            <person name="Zhang L."/>
            <person name="Hao G."/>
            <person name="Liu J."/>
            <person name="Yang Y."/>
        </authorList>
    </citation>
    <scope>NUCLEOTIDE SEQUENCE [LARGE SCALE GENOMIC DNA]</scope>
    <source>
        <strain evidence="3">Cfa_2016G</strain>
        <tissue evidence="3">Leaf</tissue>
    </source>
</reference>
<evidence type="ECO:0000313" key="4">
    <source>
        <dbReference type="Proteomes" id="UP000327013"/>
    </source>
</evidence>
<dbReference type="Proteomes" id="UP000327013">
    <property type="component" value="Unassembled WGS sequence"/>
</dbReference>
<comment type="caution">
    <text evidence="3">The sequence shown here is derived from an EMBL/GenBank/DDBJ whole genome shotgun (WGS) entry which is preliminary data.</text>
</comment>
<dbReference type="PANTHER" id="PTHR13832">
    <property type="entry name" value="PROTEIN PHOSPHATASE 2C"/>
    <property type="match status" value="1"/>
</dbReference>
<dbReference type="AlphaFoldDB" id="A0A5N6L4W1"/>
<dbReference type="SMART" id="SM00332">
    <property type="entry name" value="PP2Cc"/>
    <property type="match status" value="1"/>
</dbReference>
<dbReference type="GO" id="GO:0004741">
    <property type="term" value="F:[pyruvate dehydrogenase (acetyl-transferring)]-phosphatase activity"/>
    <property type="evidence" value="ECO:0007669"/>
    <property type="project" value="TreeGrafter"/>
</dbReference>
<dbReference type="Pfam" id="PF00481">
    <property type="entry name" value="PP2C"/>
    <property type="match status" value="1"/>
</dbReference>
<feature type="domain" description="PPM-type phosphatase" evidence="2">
    <location>
        <begin position="108"/>
        <end position="465"/>
    </location>
</feature>
<dbReference type="PANTHER" id="PTHR13832:SF792">
    <property type="entry name" value="GM14286P"/>
    <property type="match status" value="1"/>
</dbReference>
<dbReference type="EMBL" id="VIBQ01000101">
    <property type="protein sequence ID" value="KAB8766448.1"/>
    <property type="molecule type" value="Genomic_DNA"/>
</dbReference>
<evidence type="ECO:0000313" key="3">
    <source>
        <dbReference type="EMBL" id="KAB8766448.1"/>
    </source>
</evidence>
<organism evidence="3 4">
    <name type="scientific">Carpinus fangiana</name>
    <dbReference type="NCBI Taxonomy" id="176857"/>
    <lineage>
        <taxon>Eukaryota</taxon>
        <taxon>Viridiplantae</taxon>
        <taxon>Streptophyta</taxon>
        <taxon>Embryophyta</taxon>
        <taxon>Tracheophyta</taxon>
        <taxon>Spermatophyta</taxon>
        <taxon>Magnoliopsida</taxon>
        <taxon>eudicotyledons</taxon>
        <taxon>Gunneridae</taxon>
        <taxon>Pentapetalae</taxon>
        <taxon>rosids</taxon>
        <taxon>fabids</taxon>
        <taxon>Fagales</taxon>
        <taxon>Betulaceae</taxon>
        <taxon>Carpinus</taxon>
    </lineage>
</organism>
<proteinExistence type="predicted"/>
<name>A0A5N6L4W1_9ROSI</name>
<gene>
    <name evidence="3" type="ORF">FH972_026608</name>
</gene>
<evidence type="ECO:0000256" key="1">
    <source>
        <dbReference type="SAM" id="Phobius"/>
    </source>
</evidence>
<dbReference type="PROSITE" id="PS51746">
    <property type="entry name" value="PPM_2"/>
    <property type="match status" value="1"/>
</dbReference>
<dbReference type="InterPro" id="IPR001932">
    <property type="entry name" value="PPM-type_phosphatase-like_dom"/>
</dbReference>
<keyword evidence="1" id="KW-1133">Transmembrane helix</keyword>
<evidence type="ECO:0000259" key="2">
    <source>
        <dbReference type="PROSITE" id="PS51746"/>
    </source>
</evidence>
<protein>
    <recommendedName>
        <fullName evidence="2">PPM-type phosphatase domain-containing protein</fullName>
    </recommendedName>
</protein>
<dbReference type="GO" id="GO:0005739">
    <property type="term" value="C:mitochondrion"/>
    <property type="evidence" value="ECO:0007669"/>
    <property type="project" value="TreeGrafter"/>
</dbReference>
<accession>A0A5N6L4W1</accession>
<dbReference type="Gene3D" id="3.60.40.10">
    <property type="entry name" value="PPM-type phosphatase domain"/>
    <property type="match status" value="1"/>
</dbReference>
<dbReference type="CDD" id="cd00143">
    <property type="entry name" value="PP2Cc"/>
    <property type="match status" value="1"/>
</dbReference>
<dbReference type="InterPro" id="IPR036457">
    <property type="entry name" value="PPM-type-like_dom_sf"/>
</dbReference>